<feature type="transmembrane region" description="Helical" evidence="5">
    <location>
        <begin position="30"/>
        <end position="49"/>
    </location>
</feature>
<accession>A0AAV8V0V7</accession>
<evidence type="ECO:0000256" key="3">
    <source>
        <dbReference type="ARBA" id="ARBA00022989"/>
    </source>
</evidence>
<feature type="region of interest" description="Disordered" evidence="6">
    <location>
        <begin position="278"/>
        <end position="305"/>
    </location>
</feature>
<keyword evidence="8" id="KW-1185">Reference proteome</keyword>
<comment type="caution">
    <text evidence="7">The sequence shown here is derived from an EMBL/GenBank/DDBJ whole genome shotgun (WGS) entry which is preliminary data.</text>
</comment>
<feature type="transmembrane region" description="Helical" evidence="5">
    <location>
        <begin position="243"/>
        <end position="263"/>
    </location>
</feature>
<organism evidence="7 8">
    <name type="scientific">Rhodosorus marinus</name>
    <dbReference type="NCBI Taxonomy" id="101924"/>
    <lineage>
        <taxon>Eukaryota</taxon>
        <taxon>Rhodophyta</taxon>
        <taxon>Stylonematophyceae</taxon>
        <taxon>Stylonematales</taxon>
        <taxon>Stylonemataceae</taxon>
        <taxon>Rhodosorus</taxon>
    </lineage>
</organism>
<keyword evidence="2 5" id="KW-0812">Transmembrane</keyword>
<dbReference type="CDD" id="cd06662">
    <property type="entry name" value="SURF1"/>
    <property type="match status" value="1"/>
</dbReference>
<comment type="similarity">
    <text evidence="5">Belongs to the SURF1 family.</text>
</comment>
<reference evidence="7 8" key="1">
    <citation type="journal article" date="2023" name="Nat. Commun.">
        <title>Origin of minicircular mitochondrial genomes in red algae.</title>
        <authorList>
            <person name="Lee Y."/>
            <person name="Cho C.H."/>
            <person name="Lee Y.M."/>
            <person name="Park S.I."/>
            <person name="Yang J.H."/>
            <person name="West J.A."/>
            <person name="Bhattacharya D."/>
            <person name="Yoon H.S."/>
        </authorList>
    </citation>
    <scope>NUCLEOTIDE SEQUENCE [LARGE SCALE GENOMIC DNA]</scope>
    <source>
        <strain evidence="7 8">CCMP1338</strain>
        <tissue evidence="7">Whole cell</tissue>
    </source>
</reference>
<dbReference type="AlphaFoldDB" id="A0AAV8V0V7"/>
<dbReference type="PROSITE" id="PS50895">
    <property type="entry name" value="SURF1"/>
    <property type="match status" value="1"/>
</dbReference>
<evidence type="ECO:0000256" key="4">
    <source>
        <dbReference type="ARBA" id="ARBA00023136"/>
    </source>
</evidence>
<dbReference type="GO" id="GO:0005743">
    <property type="term" value="C:mitochondrial inner membrane"/>
    <property type="evidence" value="ECO:0007669"/>
    <property type="project" value="UniProtKB-SubCell"/>
</dbReference>
<gene>
    <name evidence="7" type="ORF">NDN08_005216</name>
</gene>
<evidence type="ECO:0000256" key="6">
    <source>
        <dbReference type="SAM" id="MobiDB-lite"/>
    </source>
</evidence>
<evidence type="ECO:0000256" key="1">
    <source>
        <dbReference type="ARBA" id="ARBA00004370"/>
    </source>
</evidence>
<dbReference type="PANTHER" id="PTHR23427">
    <property type="entry name" value="SURFEIT LOCUS PROTEIN"/>
    <property type="match status" value="1"/>
</dbReference>
<comment type="function">
    <text evidence="5">Probably involved in the biogenesis of the COX complex.</text>
</comment>
<comment type="subcellular location">
    <subcellularLocation>
        <location evidence="1">Membrane</location>
    </subcellularLocation>
    <subcellularLocation>
        <location evidence="5">Mitochondrion inner membrane</location>
        <topology evidence="5">Multi-pass membrane protein</topology>
    </subcellularLocation>
</comment>
<dbReference type="PANTHER" id="PTHR23427:SF2">
    <property type="entry name" value="SURFEIT LOCUS PROTEIN 1"/>
    <property type="match status" value="1"/>
</dbReference>
<evidence type="ECO:0000313" key="8">
    <source>
        <dbReference type="Proteomes" id="UP001157974"/>
    </source>
</evidence>
<dbReference type="InterPro" id="IPR045214">
    <property type="entry name" value="Surf1/Surf4"/>
</dbReference>
<keyword evidence="5" id="KW-0496">Mitochondrion</keyword>
<protein>
    <recommendedName>
        <fullName evidence="5">SURF1-like protein</fullName>
    </recommendedName>
</protein>
<proteinExistence type="inferred from homology"/>
<evidence type="ECO:0000256" key="2">
    <source>
        <dbReference type="ARBA" id="ARBA00022692"/>
    </source>
</evidence>
<dbReference type="EMBL" id="JAMWBK010000001">
    <property type="protein sequence ID" value="KAJ8908508.1"/>
    <property type="molecule type" value="Genomic_DNA"/>
</dbReference>
<evidence type="ECO:0000313" key="7">
    <source>
        <dbReference type="EMBL" id="KAJ8908508.1"/>
    </source>
</evidence>
<sequence length="305" mass="34868">MLRRRIFKRSLSMGTAMAEQPKRRSSTSTILVMGIPGLVCVGLGVWQIYRYGDKLEKIEKRKAMLLEEEPVREFNGVDPATIEYRIISLKGTFLRNMDVSISPRSGPKEIPDYLTSSGGMGSIGSFLLSPLQLEDGQVVYINRGWIPRTPRQNQTINALPSNEVTVKGVVRMERKPKMMVPDNVPENDQWFWADLPALYQRYGLHGPLFLVDAIRRDGIWELPCAKDLEEQLGFQVDPFTHQVYAFTWFALAACMVVIIRIIITRRADPRRARMDEILRKGRATSRDPNRLSTEHLKEVPAEKKP</sequence>
<keyword evidence="3 5" id="KW-1133">Transmembrane helix</keyword>
<keyword evidence="4 5" id="KW-0472">Membrane</keyword>
<dbReference type="InterPro" id="IPR002994">
    <property type="entry name" value="Surf1/Shy1"/>
</dbReference>
<evidence type="ECO:0000256" key="5">
    <source>
        <dbReference type="RuleBase" id="RU363076"/>
    </source>
</evidence>
<dbReference type="Proteomes" id="UP001157974">
    <property type="component" value="Unassembled WGS sequence"/>
</dbReference>
<dbReference type="Pfam" id="PF02104">
    <property type="entry name" value="SURF1"/>
    <property type="match status" value="1"/>
</dbReference>
<name>A0AAV8V0V7_9RHOD</name>
<keyword evidence="5" id="KW-0999">Mitochondrion inner membrane</keyword>